<dbReference type="InterPro" id="IPR017900">
    <property type="entry name" value="4Fe4S_Fe_S_CS"/>
</dbReference>
<evidence type="ECO:0000256" key="4">
    <source>
        <dbReference type="ARBA" id="ARBA00023004"/>
    </source>
</evidence>
<keyword evidence="3" id="KW-0560">Oxidoreductase</keyword>
<sequence>MLLDIIKNSRALLCLECGKCTGICPVSRFNRNYSPRILLNKALRGGDSDLLKDKNIWNCLTCKLCDEHCPADIDYISLTQAIRLEANKIGEEALCSHGGAAQSLMRIMATPSLSPKRMDWIDKELKFTENGEVLYFVGCAPFFDVLFGDIGVFPTRSANATIKILNRLDIVPVILKDERCCGHDLLWQGDFENFKRLAQFNIEIIKKSGVKKIIFSCPECYRTFKIDYAKYFDFKIEMLHISEIIVKAIGEKRLKFKELERTITFQDPCRLGRHLGIYDEPRIVLNSIPKLSFKEMRRSKNRAICCGVSAWMNCSNYSKRIQLMRLKEAKETSADLFVLACPKCEIHFNCAMKETSDAQRSEEMKIETTSFVNLIADTLWE</sequence>
<evidence type="ECO:0000256" key="3">
    <source>
        <dbReference type="ARBA" id="ARBA00023002"/>
    </source>
</evidence>
<keyword evidence="2" id="KW-0479">Metal-binding</keyword>
<evidence type="ECO:0000256" key="5">
    <source>
        <dbReference type="ARBA" id="ARBA00023014"/>
    </source>
</evidence>
<dbReference type="PROSITE" id="PS00198">
    <property type="entry name" value="4FE4S_FER_1"/>
    <property type="match status" value="1"/>
</dbReference>
<evidence type="ECO:0000259" key="6">
    <source>
        <dbReference type="PROSITE" id="PS51379"/>
    </source>
</evidence>
<feature type="domain" description="4Fe-4S ferredoxin-type" evidence="6">
    <location>
        <begin position="3"/>
        <end position="34"/>
    </location>
</feature>
<dbReference type="PANTHER" id="PTHR43255:SF1">
    <property type="entry name" value="IRON-SULFUR-BINDING OXIDOREDUCTASE FADF-RELATED"/>
    <property type="match status" value="1"/>
</dbReference>
<evidence type="ECO:0000256" key="2">
    <source>
        <dbReference type="ARBA" id="ARBA00022723"/>
    </source>
</evidence>
<comment type="caution">
    <text evidence="7">The sequence shown here is derived from an EMBL/GenBank/DDBJ whole genome shotgun (WGS) entry which is preliminary data.</text>
</comment>
<dbReference type="InterPro" id="IPR017896">
    <property type="entry name" value="4Fe4S_Fe-S-bd"/>
</dbReference>
<keyword evidence="4" id="KW-0408">Iron</keyword>
<proteinExistence type="predicted"/>
<dbReference type="AlphaFoldDB" id="A0A7V1EIS6"/>
<dbReference type="PROSITE" id="PS51379">
    <property type="entry name" value="4FE4S_FER_2"/>
    <property type="match status" value="1"/>
</dbReference>
<gene>
    <name evidence="7" type="ORF">ENP86_10115</name>
</gene>
<dbReference type="InterPro" id="IPR004017">
    <property type="entry name" value="Cys_rich_dom"/>
</dbReference>
<dbReference type="GO" id="GO:0016491">
    <property type="term" value="F:oxidoreductase activity"/>
    <property type="evidence" value="ECO:0007669"/>
    <property type="project" value="UniProtKB-KW"/>
</dbReference>
<dbReference type="Pfam" id="PF13183">
    <property type="entry name" value="Fer4_8"/>
    <property type="match status" value="1"/>
</dbReference>
<dbReference type="InterPro" id="IPR009051">
    <property type="entry name" value="Helical_ferredxn"/>
</dbReference>
<evidence type="ECO:0000313" key="7">
    <source>
        <dbReference type="EMBL" id="HDY59883.1"/>
    </source>
</evidence>
<name>A0A7V1EIS6_UNCW3</name>
<dbReference type="PANTHER" id="PTHR43255">
    <property type="entry name" value="IRON-SULFUR-BINDING OXIDOREDUCTASE FADF-RELATED-RELATED"/>
    <property type="match status" value="1"/>
</dbReference>
<evidence type="ECO:0000256" key="1">
    <source>
        <dbReference type="ARBA" id="ARBA00022485"/>
    </source>
</evidence>
<dbReference type="InterPro" id="IPR051460">
    <property type="entry name" value="HdrC_iron-sulfur_subunit"/>
</dbReference>
<dbReference type="Pfam" id="PF02754">
    <property type="entry name" value="CCG"/>
    <property type="match status" value="2"/>
</dbReference>
<dbReference type="GO" id="GO:0005886">
    <property type="term" value="C:plasma membrane"/>
    <property type="evidence" value="ECO:0007669"/>
    <property type="project" value="TreeGrafter"/>
</dbReference>
<accession>A0A7V1EIS6</accession>
<keyword evidence="5" id="KW-0411">Iron-sulfur</keyword>
<dbReference type="SUPFAM" id="SSF46548">
    <property type="entry name" value="alpha-helical ferredoxin"/>
    <property type="match status" value="1"/>
</dbReference>
<dbReference type="GO" id="GO:0051539">
    <property type="term" value="F:4 iron, 4 sulfur cluster binding"/>
    <property type="evidence" value="ECO:0007669"/>
    <property type="project" value="UniProtKB-KW"/>
</dbReference>
<organism evidence="7">
    <name type="scientific">candidate division WOR-3 bacterium</name>
    <dbReference type="NCBI Taxonomy" id="2052148"/>
    <lineage>
        <taxon>Bacteria</taxon>
        <taxon>Bacteria division WOR-3</taxon>
    </lineage>
</organism>
<dbReference type="Gene3D" id="1.10.1060.10">
    <property type="entry name" value="Alpha-helical ferredoxin"/>
    <property type="match status" value="1"/>
</dbReference>
<dbReference type="EMBL" id="DSKY01000022">
    <property type="protein sequence ID" value="HDY59883.1"/>
    <property type="molecule type" value="Genomic_DNA"/>
</dbReference>
<dbReference type="GO" id="GO:0046872">
    <property type="term" value="F:metal ion binding"/>
    <property type="evidence" value="ECO:0007669"/>
    <property type="project" value="UniProtKB-KW"/>
</dbReference>
<keyword evidence="1" id="KW-0004">4Fe-4S</keyword>
<reference evidence="7" key="1">
    <citation type="journal article" date="2020" name="mSystems">
        <title>Genome- and Community-Level Interaction Insights into Carbon Utilization and Element Cycling Functions of Hydrothermarchaeota in Hydrothermal Sediment.</title>
        <authorList>
            <person name="Zhou Z."/>
            <person name="Liu Y."/>
            <person name="Xu W."/>
            <person name="Pan J."/>
            <person name="Luo Z.H."/>
            <person name="Li M."/>
        </authorList>
    </citation>
    <scope>NUCLEOTIDE SEQUENCE [LARGE SCALE GENOMIC DNA]</scope>
    <source>
        <strain evidence="7">SpSt-258</strain>
    </source>
</reference>
<protein>
    <submittedName>
        <fullName evidence="7">(Fe-S)-binding protein</fullName>
    </submittedName>
</protein>